<proteinExistence type="predicted"/>
<evidence type="ECO:0000256" key="1">
    <source>
        <dbReference type="SAM" id="MobiDB-lite"/>
    </source>
</evidence>
<dbReference type="EMBL" id="JACBZR010000001">
    <property type="protein sequence ID" value="NYI78692.1"/>
    <property type="molecule type" value="Genomic_DNA"/>
</dbReference>
<name>A0A7Z0DNE7_9ACTN</name>
<evidence type="ECO:0000313" key="3">
    <source>
        <dbReference type="EMBL" id="NYI78692.1"/>
    </source>
</evidence>
<feature type="transmembrane region" description="Helical" evidence="2">
    <location>
        <begin position="39"/>
        <end position="57"/>
    </location>
</feature>
<organism evidence="3 4">
    <name type="scientific">Nocardioides panzhihuensis</name>
    <dbReference type="NCBI Taxonomy" id="860243"/>
    <lineage>
        <taxon>Bacteria</taxon>
        <taxon>Bacillati</taxon>
        <taxon>Actinomycetota</taxon>
        <taxon>Actinomycetes</taxon>
        <taxon>Propionibacteriales</taxon>
        <taxon>Nocardioidaceae</taxon>
        <taxon>Nocardioides</taxon>
    </lineage>
</organism>
<dbReference type="RefSeq" id="WP_179658992.1">
    <property type="nucleotide sequence ID" value="NZ_JACBZR010000001.1"/>
</dbReference>
<dbReference type="AlphaFoldDB" id="A0A7Z0DNE7"/>
<feature type="region of interest" description="Disordered" evidence="1">
    <location>
        <begin position="66"/>
        <end position="98"/>
    </location>
</feature>
<comment type="caution">
    <text evidence="3">The sequence shown here is derived from an EMBL/GenBank/DDBJ whole genome shotgun (WGS) entry which is preliminary data.</text>
</comment>
<evidence type="ECO:0000256" key="2">
    <source>
        <dbReference type="SAM" id="Phobius"/>
    </source>
</evidence>
<keyword evidence="2" id="KW-0472">Membrane</keyword>
<reference evidence="3 4" key="1">
    <citation type="submission" date="2020-07" db="EMBL/GenBank/DDBJ databases">
        <title>Sequencing the genomes of 1000 actinobacteria strains.</title>
        <authorList>
            <person name="Klenk H.-P."/>
        </authorList>
    </citation>
    <scope>NUCLEOTIDE SEQUENCE [LARGE SCALE GENOMIC DNA]</scope>
    <source>
        <strain evidence="3 4">DSM 26487</strain>
    </source>
</reference>
<evidence type="ECO:0000313" key="4">
    <source>
        <dbReference type="Proteomes" id="UP000564496"/>
    </source>
</evidence>
<keyword evidence="2" id="KW-0812">Transmembrane</keyword>
<gene>
    <name evidence="3" type="ORF">BJ988_003340</name>
</gene>
<protein>
    <submittedName>
        <fullName evidence="3">Uncharacterized protein</fullName>
    </submittedName>
</protein>
<sequence>MKDIETSLRNSSRQTLDVPAAEILRRGDRMRRLRRGSKAVAAVAAFSLAGIMAYVAIPDRLIDSNIATPEPSTSDGSQQKTPVDWSGKPTNLTPDELDSMSERCLETAWSDVRANYEAEREFVPKADNLIDPDDVEQIPAGTWPFLAQKRGATARAIFKGTDYAVTCSTATDPQRSATAGPDFTMAFGTPEFWGSFAETGPWEDFSRGSSGDSTEFMLPLPEALNVTEVVFTSSGEEIPATIVNGVAVAWIDHEVAVESASFRAYDADGNLVHGEAPEPPTTEWTETAEGIRVTRSLGNETLESAWFWVGKQRFDATITEDNVAVALIPTGKLTTDQLNKLQIQGISPEGYSLSGCNGKPCGP</sequence>
<keyword evidence="4" id="KW-1185">Reference proteome</keyword>
<keyword evidence="2" id="KW-1133">Transmembrane helix</keyword>
<accession>A0A7Z0DNE7</accession>
<feature type="compositionally biased region" description="Polar residues" evidence="1">
    <location>
        <begin position="66"/>
        <end position="81"/>
    </location>
</feature>
<dbReference type="Proteomes" id="UP000564496">
    <property type="component" value="Unassembled WGS sequence"/>
</dbReference>